<dbReference type="PANTHER" id="PTHR43696:SF9">
    <property type="entry name" value="COILED-COIL DOMAIN-CONTAINING PROTEIN 157"/>
    <property type="match status" value="1"/>
</dbReference>
<evidence type="ECO:0000313" key="4">
    <source>
        <dbReference type="Proteomes" id="UP000812440"/>
    </source>
</evidence>
<evidence type="ECO:0000256" key="2">
    <source>
        <dbReference type="SAM" id="MobiDB-lite"/>
    </source>
</evidence>
<dbReference type="Gene3D" id="1.10.287.1490">
    <property type="match status" value="1"/>
</dbReference>
<organism evidence="3 4">
    <name type="scientific">Hymenochirus boettgeri</name>
    <name type="common">Congo dwarf clawed frog</name>
    <dbReference type="NCBI Taxonomy" id="247094"/>
    <lineage>
        <taxon>Eukaryota</taxon>
        <taxon>Metazoa</taxon>
        <taxon>Chordata</taxon>
        <taxon>Craniata</taxon>
        <taxon>Vertebrata</taxon>
        <taxon>Euteleostomi</taxon>
        <taxon>Amphibia</taxon>
        <taxon>Batrachia</taxon>
        <taxon>Anura</taxon>
        <taxon>Pipoidea</taxon>
        <taxon>Pipidae</taxon>
        <taxon>Pipinae</taxon>
        <taxon>Hymenochirus</taxon>
    </lineage>
</organism>
<dbReference type="InterPro" id="IPR029681">
    <property type="entry name" value="CCDC157"/>
</dbReference>
<dbReference type="SUPFAM" id="SSF90257">
    <property type="entry name" value="Myosin rod fragments"/>
    <property type="match status" value="1"/>
</dbReference>
<dbReference type="OrthoDB" id="10051906at2759"/>
<feature type="region of interest" description="Disordered" evidence="2">
    <location>
        <begin position="593"/>
        <end position="632"/>
    </location>
</feature>
<dbReference type="AlphaFoldDB" id="A0A8T2KJH7"/>
<keyword evidence="1" id="KW-0175">Coiled coil</keyword>
<feature type="compositionally biased region" description="Basic and acidic residues" evidence="2">
    <location>
        <begin position="287"/>
        <end position="315"/>
    </location>
</feature>
<gene>
    <name evidence="3" type="ORF">GDO86_001719</name>
</gene>
<name>A0A8T2KJH7_9PIPI</name>
<comment type="caution">
    <text evidence="3">The sequence shown here is derived from an EMBL/GenBank/DDBJ whole genome shotgun (WGS) entry which is preliminary data.</text>
</comment>
<evidence type="ECO:0008006" key="5">
    <source>
        <dbReference type="Google" id="ProtNLM"/>
    </source>
</evidence>
<dbReference type="PANTHER" id="PTHR43696">
    <property type="entry name" value="COILED-COIL DOMAIN-CONTAINING PROTEIN 157"/>
    <property type="match status" value="1"/>
</dbReference>
<feature type="region of interest" description="Disordered" evidence="2">
    <location>
        <begin position="276"/>
        <end position="315"/>
    </location>
</feature>
<dbReference type="EMBL" id="JAACNH010000001">
    <property type="protein sequence ID" value="KAG8455620.1"/>
    <property type="molecule type" value="Genomic_DNA"/>
</dbReference>
<accession>A0A8T2KJH7</accession>
<reference evidence="3" key="1">
    <citation type="thesis" date="2020" institute="ProQuest LLC" country="789 East Eisenhower Parkway, Ann Arbor, MI, USA">
        <title>Comparative Genomics and Chromosome Evolution.</title>
        <authorList>
            <person name="Mudd A.B."/>
        </authorList>
    </citation>
    <scope>NUCLEOTIDE SEQUENCE</scope>
    <source>
        <strain evidence="3">Female2</strain>
        <tissue evidence="3">Blood</tissue>
    </source>
</reference>
<feature type="compositionally biased region" description="Polar residues" evidence="2">
    <location>
        <begin position="608"/>
        <end position="632"/>
    </location>
</feature>
<evidence type="ECO:0000256" key="1">
    <source>
        <dbReference type="SAM" id="Coils"/>
    </source>
</evidence>
<evidence type="ECO:0000313" key="3">
    <source>
        <dbReference type="EMBL" id="KAG8455620.1"/>
    </source>
</evidence>
<dbReference type="Proteomes" id="UP000812440">
    <property type="component" value="Chromosome 1"/>
</dbReference>
<feature type="coiled-coil region" evidence="1">
    <location>
        <begin position="371"/>
        <end position="567"/>
    </location>
</feature>
<proteinExistence type="predicted"/>
<sequence>MAYMLGDRTCMDSLRKDITDLQGTMIDVFSRVGAVRYPSWKFPDKLSCDLDLVDLLERYDHIEGDPEFTQHSHVVLLELIIDRLLLLLQSFTEYTELIIRDSGLPKSFGLGPSMSIGLAVRNSWSKLLKLGTAYQKCISRPQSSYLISQHGSVIPSMTDSQYHMAKHTRTVYSQTVESFLVPCDACAIAQSSLREVSDTIIDVCNRQNLPCSLTKVRDMLPLGRTLSPAEMRYWANEESKDLARINKHLCELMQTICPLKKQLEVAKTENEKLQRGVESCRTQMQEQRGEQQRQSEKMERKLKENMQESKKAADMLKKDKEDLKKETVVLEEKISQLKKELKEQHTTSGENLDGSKKKILDILDKVRKGEMSMLEQKVSDLKNHLESTIKQLQDSEEALSKEKAHVESLQNNKDSLQIKQRSLLQQLDRVAHENEELQGSLGEAEDEKAKLLHQYEKIEEEKKKLKCQLGEQLEVVKVLQREKQSLEESISGMDKQLSDLQQTLQKQREREKLLVSYPELNPPPEFESTGDLTEDMEKQLQANSLRITILEEENSRLRISLSKLREKSHQGPLRTVSQTQLWSLLHDTESATLETQHQPINKKKPSLQLGSRGTLQSSASSLNEKRVSTGSTHQALNVLTLPAENLSLSAVARAKQAKGRNRTPNLDRK</sequence>
<protein>
    <recommendedName>
        <fullName evidence="5">Coiled-coil domain-containing protein 157</fullName>
    </recommendedName>
</protein>
<keyword evidence="4" id="KW-1185">Reference proteome</keyword>